<dbReference type="InterPro" id="IPR004839">
    <property type="entry name" value="Aminotransferase_I/II_large"/>
</dbReference>
<name>A0AAV5NSM5_9VIBR</name>
<dbReference type="Gene3D" id="3.90.1150.10">
    <property type="entry name" value="Aspartate Aminotransferase, domain 1"/>
    <property type="match status" value="1"/>
</dbReference>
<dbReference type="CDD" id="cd07377">
    <property type="entry name" value="WHTH_GntR"/>
    <property type="match status" value="1"/>
</dbReference>
<protein>
    <recommendedName>
        <fullName evidence="6">HTH gntR-type domain-containing protein</fullName>
    </recommendedName>
</protein>
<dbReference type="PROSITE" id="PS50949">
    <property type="entry name" value="HTH_GNTR"/>
    <property type="match status" value="1"/>
</dbReference>
<dbReference type="PANTHER" id="PTHR46577:SF1">
    <property type="entry name" value="HTH-TYPE TRANSCRIPTIONAL REGULATORY PROTEIN GABR"/>
    <property type="match status" value="1"/>
</dbReference>
<gene>
    <name evidence="7" type="ORF">GCM10007932_26940</name>
</gene>
<dbReference type="InterPro" id="IPR036388">
    <property type="entry name" value="WH-like_DNA-bd_sf"/>
</dbReference>
<keyword evidence="4" id="KW-0238">DNA-binding</keyword>
<proteinExistence type="inferred from homology"/>
<dbReference type="InterPro" id="IPR051446">
    <property type="entry name" value="HTH_trans_reg/aminotransferase"/>
</dbReference>
<dbReference type="Pfam" id="PF00392">
    <property type="entry name" value="GntR"/>
    <property type="match status" value="1"/>
</dbReference>
<dbReference type="GO" id="GO:0030170">
    <property type="term" value="F:pyridoxal phosphate binding"/>
    <property type="evidence" value="ECO:0007669"/>
    <property type="project" value="InterPro"/>
</dbReference>
<dbReference type="EMBL" id="BSNX01000030">
    <property type="protein sequence ID" value="GLQ73334.1"/>
    <property type="molecule type" value="Genomic_DNA"/>
</dbReference>
<dbReference type="InterPro" id="IPR015421">
    <property type="entry name" value="PyrdxlP-dep_Trfase_major"/>
</dbReference>
<evidence type="ECO:0000256" key="3">
    <source>
        <dbReference type="ARBA" id="ARBA00023015"/>
    </source>
</evidence>
<dbReference type="SUPFAM" id="SSF46785">
    <property type="entry name" value="Winged helix' DNA-binding domain"/>
    <property type="match status" value="1"/>
</dbReference>
<accession>A0AAV5NSM5</accession>
<dbReference type="SMART" id="SM00345">
    <property type="entry name" value="HTH_GNTR"/>
    <property type="match status" value="1"/>
</dbReference>
<dbReference type="GO" id="GO:0003700">
    <property type="term" value="F:DNA-binding transcription factor activity"/>
    <property type="evidence" value="ECO:0007669"/>
    <property type="project" value="InterPro"/>
</dbReference>
<dbReference type="Gene3D" id="3.40.640.10">
    <property type="entry name" value="Type I PLP-dependent aspartate aminotransferase-like (Major domain)"/>
    <property type="match status" value="1"/>
</dbReference>
<dbReference type="InterPro" id="IPR015422">
    <property type="entry name" value="PyrdxlP-dep_Trfase_small"/>
</dbReference>
<dbReference type="Gene3D" id="1.10.10.10">
    <property type="entry name" value="Winged helix-like DNA-binding domain superfamily/Winged helix DNA-binding domain"/>
    <property type="match status" value="1"/>
</dbReference>
<keyword evidence="3" id="KW-0805">Transcription regulation</keyword>
<dbReference type="CDD" id="cd00609">
    <property type="entry name" value="AAT_like"/>
    <property type="match status" value="1"/>
</dbReference>
<keyword evidence="2" id="KW-0663">Pyridoxal phosphate</keyword>
<dbReference type="InterPro" id="IPR036390">
    <property type="entry name" value="WH_DNA-bd_sf"/>
</dbReference>
<evidence type="ECO:0000256" key="2">
    <source>
        <dbReference type="ARBA" id="ARBA00022898"/>
    </source>
</evidence>
<dbReference type="GO" id="GO:0003677">
    <property type="term" value="F:DNA binding"/>
    <property type="evidence" value="ECO:0007669"/>
    <property type="project" value="UniProtKB-KW"/>
</dbReference>
<sequence length="463" mass="51216">MTIETIIVDKTLSSPLYHQVADAIALQIEEGIIRANDKLPTHRALADKLGVTVGTITRAYAEAERRGLVEARVGAGTYIQDNSKASWVFEESVEEAEECNFGYNIPPLLDRAGILSEAMNSLSRNNAALNQFMLYQKPTGIDSHRKIVANWLKTQGVHVQAQKLLFSSGAQHAIQMVLSAFTRAGDTILCEKLTYPGLLSLARQNQLSLKGVEMDEEGITPIALKSACKQNQSARFIYLTPTLQNPTTATMSVERRKAILDVCKQYQVIAIEDDVNGLLPKQAPPPLVNSMPEQVIHIGAFSKCLAPGLRVGFVQAPDHLYQQLSMTLQNHSWMISPLLTALTCQMIQTNQAEHVIDTIRKEMDVRLALAKQYLGSFDISYQKDCFHLWLTLPEQWRLSDFVQQAASRKVIIKSGELFVPPGGAVPPAIRLSLSSPVTHQQLEQGLNVLAELLHSNPISDFSL</sequence>
<evidence type="ECO:0000313" key="7">
    <source>
        <dbReference type="EMBL" id="GLQ73334.1"/>
    </source>
</evidence>
<evidence type="ECO:0000256" key="1">
    <source>
        <dbReference type="ARBA" id="ARBA00005384"/>
    </source>
</evidence>
<keyword evidence="8" id="KW-1185">Reference proteome</keyword>
<dbReference type="Pfam" id="PF00155">
    <property type="entry name" value="Aminotran_1_2"/>
    <property type="match status" value="1"/>
</dbReference>
<evidence type="ECO:0000256" key="4">
    <source>
        <dbReference type="ARBA" id="ARBA00023125"/>
    </source>
</evidence>
<comment type="similarity">
    <text evidence="1">In the C-terminal section; belongs to the class-I pyridoxal-phosphate-dependent aminotransferase family.</text>
</comment>
<dbReference type="InterPro" id="IPR015424">
    <property type="entry name" value="PyrdxlP-dep_Trfase"/>
</dbReference>
<comment type="caution">
    <text evidence="7">The sequence shown here is derived from an EMBL/GenBank/DDBJ whole genome shotgun (WGS) entry which is preliminary data.</text>
</comment>
<evidence type="ECO:0000256" key="5">
    <source>
        <dbReference type="ARBA" id="ARBA00023163"/>
    </source>
</evidence>
<organism evidence="7 8">
    <name type="scientific">Vibrio penaeicida</name>
    <dbReference type="NCBI Taxonomy" id="104609"/>
    <lineage>
        <taxon>Bacteria</taxon>
        <taxon>Pseudomonadati</taxon>
        <taxon>Pseudomonadota</taxon>
        <taxon>Gammaproteobacteria</taxon>
        <taxon>Vibrionales</taxon>
        <taxon>Vibrionaceae</taxon>
        <taxon>Vibrio</taxon>
    </lineage>
</organism>
<dbReference type="InterPro" id="IPR000524">
    <property type="entry name" value="Tscrpt_reg_HTH_GntR"/>
</dbReference>
<dbReference type="Proteomes" id="UP001156690">
    <property type="component" value="Unassembled WGS sequence"/>
</dbReference>
<evidence type="ECO:0000313" key="8">
    <source>
        <dbReference type="Proteomes" id="UP001156690"/>
    </source>
</evidence>
<dbReference type="RefSeq" id="WP_126605769.1">
    <property type="nucleotide sequence ID" value="NZ_AP025144.1"/>
</dbReference>
<dbReference type="PANTHER" id="PTHR46577">
    <property type="entry name" value="HTH-TYPE TRANSCRIPTIONAL REGULATORY PROTEIN GABR"/>
    <property type="match status" value="1"/>
</dbReference>
<dbReference type="SUPFAM" id="SSF53383">
    <property type="entry name" value="PLP-dependent transferases"/>
    <property type="match status" value="1"/>
</dbReference>
<reference evidence="8" key="1">
    <citation type="journal article" date="2019" name="Int. J. Syst. Evol. Microbiol.">
        <title>The Global Catalogue of Microorganisms (GCM) 10K type strain sequencing project: providing services to taxonomists for standard genome sequencing and annotation.</title>
        <authorList>
            <consortium name="The Broad Institute Genomics Platform"/>
            <consortium name="The Broad Institute Genome Sequencing Center for Infectious Disease"/>
            <person name="Wu L."/>
            <person name="Ma J."/>
        </authorList>
    </citation>
    <scope>NUCLEOTIDE SEQUENCE [LARGE SCALE GENOMIC DNA]</scope>
    <source>
        <strain evidence="8">NBRC 15640</strain>
    </source>
</reference>
<keyword evidence="5" id="KW-0804">Transcription</keyword>
<dbReference type="AlphaFoldDB" id="A0AAV5NSM5"/>
<evidence type="ECO:0000259" key="6">
    <source>
        <dbReference type="PROSITE" id="PS50949"/>
    </source>
</evidence>
<feature type="domain" description="HTH gntR-type" evidence="6">
    <location>
        <begin position="14"/>
        <end position="82"/>
    </location>
</feature>